<dbReference type="OrthoDB" id="7284492at2"/>
<dbReference type="InterPro" id="IPR049304">
    <property type="entry name" value="Gly_rich_dom"/>
</dbReference>
<proteinExistence type="predicted"/>
<protein>
    <recommendedName>
        <fullName evidence="1">Glycine-rich domain-containing protein</fullName>
    </recommendedName>
</protein>
<dbReference type="Proteomes" id="UP000305654">
    <property type="component" value="Unassembled WGS sequence"/>
</dbReference>
<feature type="domain" description="Glycine-rich" evidence="1">
    <location>
        <begin position="246"/>
        <end position="427"/>
    </location>
</feature>
<dbReference type="RefSeq" id="WP_138326135.1">
    <property type="nucleotide sequence ID" value="NZ_VCDI01000003.1"/>
</dbReference>
<organism evidence="2 3">
    <name type="scientific">Lichenicoccus roseus</name>
    <dbReference type="NCBI Taxonomy" id="2683649"/>
    <lineage>
        <taxon>Bacteria</taxon>
        <taxon>Pseudomonadati</taxon>
        <taxon>Pseudomonadota</taxon>
        <taxon>Alphaproteobacteria</taxon>
        <taxon>Acetobacterales</taxon>
        <taxon>Acetobacteraceae</taxon>
        <taxon>Lichenicoccus</taxon>
    </lineage>
</organism>
<gene>
    <name evidence="2" type="ORF">FE263_11615</name>
</gene>
<evidence type="ECO:0000313" key="3">
    <source>
        <dbReference type="Proteomes" id="UP000305654"/>
    </source>
</evidence>
<reference evidence="2 3" key="1">
    <citation type="submission" date="2019-05" db="EMBL/GenBank/DDBJ databases">
        <authorList>
            <person name="Pankratov T."/>
            <person name="Grouzdev D."/>
        </authorList>
    </citation>
    <scope>NUCLEOTIDE SEQUENCE [LARGE SCALE GENOMIC DNA]</scope>
    <source>
        <strain evidence="2 3">KEBCLARHB70R</strain>
    </source>
</reference>
<evidence type="ECO:0000313" key="2">
    <source>
        <dbReference type="EMBL" id="TLU72674.1"/>
    </source>
</evidence>
<dbReference type="Pfam" id="PF21722">
    <property type="entry name" value="Gly_rich_2"/>
    <property type="match status" value="1"/>
</dbReference>
<accession>A0A5R9J4X9</accession>
<dbReference type="AlphaFoldDB" id="A0A5R9J4X9"/>
<name>A0A5R9J4X9_9PROT</name>
<evidence type="ECO:0000259" key="1">
    <source>
        <dbReference type="Pfam" id="PF21722"/>
    </source>
</evidence>
<sequence length="433" mass="41047">MDRQIIYPGAIALDTDQLLQSRNTMVGLGYLAKMMLGDATPCADGLQCTPATGLAVMLSAGSLTLPTVIDASYVGLLPPDGDPLLKIGINTAPVLVQLGSPGAFLISATVTEVAGGDLPIAYYDAANPSLALIGPGGDGLPQASVLQQRIGFAATAAGLAPAGSTPLWSVEIPAGAIAVGPGMITPAPGAPFIAVKLPQAAPLLSPGFSGAPTAPTALPGDVSTLLATTAFVSGANRRSRAVWIKAGTNVWTCPAGVSQILFRGWGAGGAGGTGSGGSPAGGGGGGGYLEVLLDVAQGQAYPVVVGSGATASATVTPTSFGGLLSVFGGGNGGNGGSQPGVGGTVGSDAVLQLAALSNPGISAGQAGYVAGGTAIGGAGGGSYGSTLGFANTGLGAGLPGGWPGGGGSGGAPGPGGPGADGLVILEWCGEPAA</sequence>
<keyword evidence="3" id="KW-1185">Reference proteome</keyword>
<comment type="caution">
    <text evidence="2">The sequence shown here is derived from an EMBL/GenBank/DDBJ whole genome shotgun (WGS) entry which is preliminary data.</text>
</comment>
<dbReference type="EMBL" id="VCDI01000003">
    <property type="protein sequence ID" value="TLU72674.1"/>
    <property type="molecule type" value="Genomic_DNA"/>
</dbReference>